<organism evidence="1 2">
    <name type="scientific">Campylobacter suis</name>
    <dbReference type="NCBI Taxonomy" id="2790657"/>
    <lineage>
        <taxon>Bacteria</taxon>
        <taxon>Pseudomonadati</taxon>
        <taxon>Campylobacterota</taxon>
        <taxon>Epsilonproteobacteria</taxon>
        <taxon>Campylobacterales</taxon>
        <taxon>Campylobacteraceae</taxon>
        <taxon>Campylobacter</taxon>
    </lineage>
</organism>
<accession>A0ABN7K7M5</accession>
<dbReference type="Proteomes" id="UP000789359">
    <property type="component" value="Unassembled WGS sequence"/>
</dbReference>
<keyword evidence="2" id="KW-1185">Reference proteome</keyword>
<gene>
    <name evidence="1" type="ORF">LMG8286_01337</name>
</gene>
<dbReference type="EMBL" id="CAJHOE010000003">
    <property type="protein sequence ID" value="CAD7288493.1"/>
    <property type="molecule type" value="Genomic_DNA"/>
</dbReference>
<reference evidence="1 2" key="1">
    <citation type="submission" date="2020-11" db="EMBL/GenBank/DDBJ databases">
        <authorList>
            <person name="Peeters C."/>
        </authorList>
    </citation>
    <scope>NUCLEOTIDE SEQUENCE [LARGE SCALE GENOMIC DNA]</scope>
    <source>
        <strain evidence="1 2">LMG 8286</strain>
    </source>
</reference>
<proteinExistence type="predicted"/>
<sequence>MQLIGHPLVPYEPLKFVKYEKDICKNCVINFDENLIGVAQKKKVEFGLICTSISEAIIANAVGAKIIICEKNIAKNIAKLAQFYLFDSKIACFIKTDSELENLAELEVDTAIYKQALT</sequence>
<comment type="caution">
    <text evidence="1">The sequence shown here is derived from an EMBL/GenBank/DDBJ whole genome shotgun (WGS) entry which is preliminary data.</text>
</comment>
<protein>
    <submittedName>
        <fullName evidence="1">Uncharacterized protein</fullName>
    </submittedName>
</protein>
<evidence type="ECO:0000313" key="1">
    <source>
        <dbReference type="EMBL" id="CAD7288493.1"/>
    </source>
</evidence>
<evidence type="ECO:0000313" key="2">
    <source>
        <dbReference type="Proteomes" id="UP000789359"/>
    </source>
</evidence>
<name>A0ABN7K7M5_9BACT</name>
<dbReference type="RefSeq" id="WP_230057093.1">
    <property type="nucleotide sequence ID" value="NZ_CAJHOE010000003.1"/>
</dbReference>